<dbReference type="InterPro" id="IPR029061">
    <property type="entry name" value="THDP-binding"/>
</dbReference>
<dbReference type="SUPFAM" id="SSF52467">
    <property type="entry name" value="DHS-like NAD/FAD-binding domain"/>
    <property type="match status" value="1"/>
</dbReference>
<comment type="cofactor">
    <cofactor evidence="3">
        <name>thiamine diphosphate</name>
        <dbReference type="ChEBI" id="CHEBI:58937"/>
    </cofactor>
    <text evidence="3">Binds 1 thiamine pyrophosphate per subunit.</text>
</comment>
<comment type="similarity">
    <text evidence="1 3 4">Belongs to the TPP enzyme family.</text>
</comment>
<dbReference type="Pfam" id="PF00205">
    <property type="entry name" value="TPP_enzyme_M"/>
    <property type="match status" value="1"/>
</dbReference>
<feature type="domain" description="Thiamine pyrophosphate enzyme central" evidence="5">
    <location>
        <begin position="194"/>
        <end position="323"/>
    </location>
</feature>
<evidence type="ECO:0000259" key="6">
    <source>
        <dbReference type="Pfam" id="PF02775"/>
    </source>
</evidence>
<dbReference type="Gene3D" id="3.40.50.970">
    <property type="match status" value="2"/>
</dbReference>
<dbReference type="InterPro" id="IPR044261">
    <property type="entry name" value="Pyruvate_dehydrogenase"/>
</dbReference>
<comment type="caution">
    <text evidence="8">The sequence shown here is derived from an EMBL/GenBank/DDBJ whole genome shotgun (WGS) entry which is preliminary data.</text>
</comment>
<dbReference type="EC" id="1.2.5.1" evidence="3"/>
<keyword evidence="3 8" id="KW-0670">Pyruvate</keyword>
<keyword evidence="3" id="KW-0479">Metal-binding</keyword>
<evidence type="ECO:0000259" key="5">
    <source>
        <dbReference type="Pfam" id="PF00205"/>
    </source>
</evidence>
<dbReference type="InterPro" id="IPR047210">
    <property type="entry name" value="TPP_PYR_POXB-like"/>
</dbReference>
<evidence type="ECO:0000256" key="4">
    <source>
        <dbReference type="RuleBase" id="RU362132"/>
    </source>
</evidence>
<dbReference type="PANTHER" id="PTHR42981">
    <property type="entry name" value="PYRUVATE DEHYDROGENASE [UBIQUINONE]"/>
    <property type="match status" value="1"/>
</dbReference>
<evidence type="ECO:0000256" key="3">
    <source>
        <dbReference type="HAMAP-Rule" id="MF_00850"/>
    </source>
</evidence>
<feature type="binding site" evidence="3">
    <location>
        <begin position="253"/>
        <end position="256"/>
    </location>
    <ligand>
        <name>FAD</name>
        <dbReference type="ChEBI" id="CHEBI:57692"/>
    </ligand>
</feature>
<keyword evidence="3 8" id="KW-0560">Oxidoreductase</keyword>
<dbReference type="SUPFAM" id="SSF52518">
    <property type="entry name" value="Thiamin diphosphate-binding fold (THDP-binding)"/>
    <property type="match status" value="2"/>
</dbReference>
<dbReference type="NCBIfam" id="NF006591">
    <property type="entry name" value="PRK09124.1"/>
    <property type="match status" value="1"/>
</dbReference>
<dbReference type="Pfam" id="PF02776">
    <property type="entry name" value="TPP_enzyme_N"/>
    <property type="match status" value="1"/>
</dbReference>
<feature type="binding site" evidence="3">
    <location>
        <begin position="466"/>
        <end position="472"/>
    </location>
    <ligand>
        <name>thiamine diphosphate</name>
        <dbReference type="ChEBI" id="CHEBI:58937"/>
    </ligand>
</feature>
<dbReference type="CDD" id="cd02014">
    <property type="entry name" value="TPP_POX"/>
    <property type="match status" value="1"/>
</dbReference>
<feature type="binding site" evidence="3">
    <location>
        <begin position="412"/>
        <end position="414"/>
    </location>
    <ligand>
        <name>thiamine diphosphate</name>
        <dbReference type="ChEBI" id="CHEBI:58937"/>
    </ligand>
</feature>
<keyword evidence="3" id="KW-0285">Flavoprotein</keyword>
<dbReference type="InterPro" id="IPR047211">
    <property type="entry name" value="POXB-like"/>
</dbReference>
<comment type="subunit">
    <text evidence="3">Homotetramer.</text>
</comment>
<keyword evidence="3" id="KW-0460">Magnesium</keyword>
<dbReference type="PANTHER" id="PTHR42981:SF2">
    <property type="entry name" value="PYRUVATE DEHYDROGENASE [UBIQUINONE]"/>
    <property type="match status" value="1"/>
</dbReference>
<reference evidence="8 9" key="1">
    <citation type="submission" date="2023-07" db="EMBL/GenBank/DDBJ databases">
        <title>Genomic Encyclopedia of Type Strains, Phase IV (KMG-IV): sequencing the most valuable type-strain genomes for metagenomic binning, comparative biology and taxonomic classification.</title>
        <authorList>
            <person name="Goeker M."/>
        </authorList>
    </citation>
    <scope>NUCLEOTIDE SEQUENCE [LARGE SCALE GENOMIC DNA]</scope>
    <source>
        <strain evidence="8 9">DSM 3770</strain>
    </source>
</reference>
<organism evidence="8 9">
    <name type="scientific">Xanthobacter agilis</name>
    <dbReference type="NCBI Taxonomy" id="47492"/>
    <lineage>
        <taxon>Bacteria</taxon>
        <taxon>Pseudomonadati</taxon>
        <taxon>Pseudomonadota</taxon>
        <taxon>Alphaproteobacteria</taxon>
        <taxon>Hyphomicrobiales</taxon>
        <taxon>Xanthobacteraceae</taxon>
        <taxon>Xanthobacter</taxon>
    </lineage>
</organism>
<dbReference type="InterPro" id="IPR029035">
    <property type="entry name" value="DHS-like_NAD/FAD-binding_dom"/>
</dbReference>
<keyword evidence="3" id="KW-0472">Membrane</keyword>
<comment type="domain">
    <text evidence="3">Has 4 domains; the Pyr domain which binds the pyrimidine moiety of the thiamine pyrophosphate cofactor, the FAD-binding domain, the PP-binding domain which binds the pyrophosphate portion of thiamine pyrophosphate and the C-terminal membrane binding region. The C-terminus is held closely against the rest of the protein and covers the active site; during activation it unfolds from the rest of the protein and forms an amphipathic helix upon membrane binding, exposing the active site.</text>
</comment>
<keyword evidence="2 3" id="KW-0786">Thiamine pyrophosphate</keyword>
<dbReference type="InterPro" id="IPR012000">
    <property type="entry name" value="Thiamin_PyroP_enz_cen_dom"/>
</dbReference>
<feature type="binding site" evidence="3">
    <location>
        <position position="439"/>
    </location>
    <ligand>
        <name>Mg(2+)</name>
        <dbReference type="ChEBI" id="CHEBI:18420"/>
    </ligand>
</feature>
<protein>
    <recommendedName>
        <fullName evidence="3">Pyruvate dehydrogenase [ubiquinone]</fullName>
        <ecNumber evidence="3">1.2.5.1</ecNumber>
    </recommendedName>
    <alternativeName>
        <fullName evidence="3">Pyruvate oxidase</fullName>
        <shortName evidence="3">POX</shortName>
    </alternativeName>
    <alternativeName>
        <fullName evidence="3">Pyruvate:ubiquinone-8 oxidoreductase</fullName>
    </alternativeName>
</protein>
<sequence>MGRTVADQMVETLAAAGVERIYGIVGDSLNGITDAMRRQGKIAWLHVRHEEVAAFAAGAEAHLTGGLAVCAGSCGPGNLHLINGLFDCHRSRVPVVAIAAHIPSPEIGSGYFQETHPEQLFRECSHYCELVSHPSQLPRVLETAIRAAVGKRGVAVVVIPGDVALQAASAAPAPKPAGLLPAAPVTTPAPDTLSNLAELLNGGARVTLFCGSGCAGAHDELVAVAGRLKAPVVHALRGKEHVEWDNPHDVGMTGLIGFSSGYFAMMDCDVLLLLGTDFPYRQFYPEGEKVRIAQVDLRPEQIGRRAPVDLGVVGDVRATLQALLPLLTEKTDDRHLTQARNHYVKARKELDDLATTTPGSGLIHPQQVAKALSDHAADDAVFICDVGLPTVWAARYLAMNGRRRLIGSFNHGSMANAMAQAIGAQAAFPGRQVISMSGDGGFAMLMGDLLSLSQLKVPAKIVVFNNGSLGFVELEQKSTGFVNTGTDLQNPNFAAMANAIGVHGIRLEDPRDVERGIADALAHDGPVLVDAVVNRTELAMPPAVTLEMAKGFTLYMMKAVMSGRGGDIIDLARSNLWR</sequence>
<evidence type="ECO:0000313" key="8">
    <source>
        <dbReference type="EMBL" id="MDQ0504561.1"/>
    </source>
</evidence>
<evidence type="ECO:0000256" key="1">
    <source>
        <dbReference type="ARBA" id="ARBA00007812"/>
    </source>
</evidence>
<evidence type="ECO:0000259" key="7">
    <source>
        <dbReference type="Pfam" id="PF02776"/>
    </source>
</evidence>
<dbReference type="Proteomes" id="UP001241747">
    <property type="component" value="Unassembled WGS sequence"/>
</dbReference>
<feature type="binding site" evidence="3">
    <location>
        <position position="296"/>
    </location>
    <ligand>
        <name>FAD</name>
        <dbReference type="ChEBI" id="CHEBI:57692"/>
    </ligand>
</feature>
<name>A0ABU0LBQ4_XANAG</name>
<comment type="cofactor">
    <cofactor evidence="3">
        <name>FAD</name>
        <dbReference type="ChEBI" id="CHEBI:57692"/>
    </cofactor>
    <text evidence="3">Binds 1 FAD per subunit.</text>
</comment>
<accession>A0ABU0LBQ4</accession>
<keyword evidence="3" id="KW-0446">Lipid-binding</keyword>
<keyword evidence="3" id="KW-1003">Cell membrane</keyword>
<gene>
    <name evidence="3" type="primary">poxB</name>
    <name evidence="8" type="ORF">QOZ94_001335</name>
</gene>
<dbReference type="Pfam" id="PF02775">
    <property type="entry name" value="TPP_enzyme_C"/>
    <property type="match status" value="1"/>
</dbReference>
<comment type="subcellular location">
    <subcellularLocation>
        <location evidence="3">Cell membrane</location>
        <topology evidence="3">Peripheral membrane protein</topology>
        <orientation evidence="3">Cytoplasmic side</orientation>
    </subcellularLocation>
</comment>
<dbReference type="RefSeq" id="WP_307499933.1">
    <property type="nucleotide sequence ID" value="NZ_JABWGX010000007.1"/>
</dbReference>
<feature type="region of interest" description="Membrane-binding domain" evidence="3">
    <location>
        <begin position="537"/>
        <end position="578"/>
    </location>
</feature>
<feature type="domain" description="Thiamine pyrophosphate enzyme N-terminal TPP-binding" evidence="7">
    <location>
        <begin position="3"/>
        <end position="115"/>
    </location>
</feature>
<dbReference type="PROSITE" id="PS00187">
    <property type="entry name" value="TPP_ENZYMES"/>
    <property type="match status" value="1"/>
</dbReference>
<dbReference type="InterPro" id="IPR011766">
    <property type="entry name" value="TPP_enzyme_TPP-bd"/>
</dbReference>
<keyword evidence="3" id="KW-0274">FAD</keyword>
<dbReference type="Gene3D" id="3.40.50.1220">
    <property type="entry name" value="TPP-binding domain"/>
    <property type="match status" value="1"/>
</dbReference>
<evidence type="ECO:0000313" key="9">
    <source>
        <dbReference type="Proteomes" id="UP001241747"/>
    </source>
</evidence>
<feature type="site" description="Moves into active site upon enzyme activation, plays a role in electron transfer" evidence="3">
    <location>
        <position position="471"/>
    </location>
</feature>
<comment type="cofactor">
    <cofactor evidence="3">
        <name>Mg(2+)</name>
        <dbReference type="ChEBI" id="CHEBI:18420"/>
    </cofactor>
    <text evidence="3">Binds 1 Mg(2+) ion per subunit.</text>
</comment>
<comment type="activity regulation">
    <text evidence="3">The C-terminus inhibits activity; it has to move for the enzyme to be active. Activated by lipid-binding, which occurs via the C-terminus.</text>
</comment>
<dbReference type="HAMAP" id="MF_00850">
    <property type="entry name" value="POX"/>
    <property type="match status" value="1"/>
</dbReference>
<keyword evidence="9" id="KW-1185">Reference proteome</keyword>
<feature type="binding site" evidence="3">
    <location>
        <position position="466"/>
    </location>
    <ligand>
        <name>Mg(2+)</name>
        <dbReference type="ChEBI" id="CHEBI:18420"/>
    </ligand>
</feature>
<comment type="function">
    <text evidence="3">A peripheral cell membrane enzyme that catalyzes the oxidative decarboxylation of pyruvate to form acetate and CO(2). It channels electrons from the cytoplasm to the respiratory chain at the cell membrane via ubiquinone.</text>
</comment>
<feature type="domain" description="Thiamine pyrophosphate enzyme TPP-binding" evidence="6">
    <location>
        <begin position="385"/>
        <end position="530"/>
    </location>
</feature>
<feature type="binding site" evidence="3">
    <location>
        <begin position="439"/>
        <end position="441"/>
    </location>
    <ligand>
        <name>thiamine diphosphate</name>
        <dbReference type="ChEBI" id="CHEBI:58937"/>
    </ligand>
</feature>
<keyword evidence="3" id="KW-0547">Nucleotide-binding</keyword>
<comment type="caution">
    <text evidence="3">Lacks conserved residue(s) required for the propagation of feature annotation.</text>
</comment>
<dbReference type="CDD" id="cd07039">
    <property type="entry name" value="TPP_PYR_POX"/>
    <property type="match status" value="1"/>
</dbReference>
<dbReference type="GO" id="GO:0052737">
    <property type="term" value="F:pyruvate dehydrogenase (quinone) activity"/>
    <property type="evidence" value="ECO:0007669"/>
    <property type="project" value="UniProtKB-EC"/>
</dbReference>
<comment type="catalytic activity">
    <reaction evidence="3">
        <text>a ubiquinone + pyruvate + H2O = a ubiquinol + acetate + CO2</text>
        <dbReference type="Rhea" id="RHEA:27405"/>
        <dbReference type="Rhea" id="RHEA-COMP:9565"/>
        <dbReference type="Rhea" id="RHEA-COMP:9566"/>
        <dbReference type="ChEBI" id="CHEBI:15361"/>
        <dbReference type="ChEBI" id="CHEBI:15377"/>
        <dbReference type="ChEBI" id="CHEBI:16389"/>
        <dbReference type="ChEBI" id="CHEBI:16526"/>
        <dbReference type="ChEBI" id="CHEBI:17976"/>
        <dbReference type="ChEBI" id="CHEBI:30089"/>
        <dbReference type="EC" id="1.2.5.1"/>
    </reaction>
</comment>
<evidence type="ECO:0000256" key="2">
    <source>
        <dbReference type="ARBA" id="ARBA00023052"/>
    </source>
</evidence>
<dbReference type="InterPro" id="IPR000399">
    <property type="entry name" value="TPP-bd_CS"/>
</dbReference>
<feature type="binding site" evidence="3">
    <location>
        <position position="50"/>
    </location>
    <ligand>
        <name>thiamine diphosphate</name>
        <dbReference type="ChEBI" id="CHEBI:58937"/>
    </ligand>
</feature>
<dbReference type="EMBL" id="JAUSVY010000002">
    <property type="protein sequence ID" value="MDQ0504561.1"/>
    <property type="molecule type" value="Genomic_DNA"/>
</dbReference>
<dbReference type="InterPro" id="IPR047212">
    <property type="entry name" value="TPP_POXB-like"/>
</dbReference>
<proteinExistence type="inferred from homology"/>
<feature type="binding site" evidence="3">
    <location>
        <begin position="276"/>
        <end position="280"/>
    </location>
    <ligand>
        <name>FAD</name>
        <dbReference type="ChEBI" id="CHEBI:57692"/>
    </ligand>
</feature>
<dbReference type="InterPro" id="IPR012001">
    <property type="entry name" value="Thiamin_PyroP_enz_TPP-bd_dom"/>
</dbReference>
<keyword evidence="3" id="KW-0830">Ubiquinone</keyword>